<comment type="cofactor">
    <cofactor evidence="1">
        <name>pyridoxal 5'-phosphate</name>
        <dbReference type="ChEBI" id="CHEBI:597326"/>
    </cofactor>
</comment>
<evidence type="ECO:0000256" key="8">
    <source>
        <dbReference type="ARBA" id="ARBA00022898"/>
    </source>
</evidence>
<keyword evidence="9" id="KW-0456">Lyase</keyword>
<dbReference type="InterPro" id="IPR037158">
    <property type="entry name" value="Thr_synth_N_sf"/>
</dbReference>
<keyword evidence="7" id="KW-0791">Threonine biosynthesis</keyword>
<dbReference type="EC" id="4.2.3.1" evidence="4 11"/>
<dbReference type="PANTHER" id="PTHR42690:SF1">
    <property type="entry name" value="THREONINE SYNTHASE-LIKE 2"/>
    <property type="match status" value="1"/>
</dbReference>
<evidence type="ECO:0000256" key="9">
    <source>
        <dbReference type="ARBA" id="ARBA00023239"/>
    </source>
</evidence>
<dbReference type="InterPro" id="IPR029144">
    <property type="entry name" value="Thr_synth_N"/>
</dbReference>
<evidence type="ECO:0000256" key="2">
    <source>
        <dbReference type="ARBA" id="ARBA00004979"/>
    </source>
</evidence>
<keyword evidence="8" id="KW-0663">Pyridoxal phosphate</keyword>
<comment type="catalytic activity">
    <reaction evidence="10">
        <text>O-phospho-L-homoserine + H2O = L-threonine + phosphate</text>
        <dbReference type="Rhea" id="RHEA:10840"/>
        <dbReference type="ChEBI" id="CHEBI:15377"/>
        <dbReference type="ChEBI" id="CHEBI:43474"/>
        <dbReference type="ChEBI" id="CHEBI:57590"/>
        <dbReference type="ChEBI" id="CHEBI:57926"/>
        <dbReference type="EC" id="4.2.3.1"/>
    </reaction>
</comment>
<dbReference type="PROSITE" id="PS00165">
    <property type="entry name" value="DEHYDRATASE_SER_THR"/>
    <property type="match status" value="1"/>
</dbReference>
<gene>
    <name evidence="14" type="primary">thrC</name>
    <name evidence="14" type="ORF">GCM10023150_16920</name>
</gene>
<comment type="caution">
    <text evidence="14">The sequence shown here is derived from an EMBL/GenBank/DDBJ whole genome shotgun (WGS) entry which is preliminary data.</text>
</comment>
<dbReference type="SUPFAM" id="SSF53686">
    <property type="entry name" value="Tryptophan synthase beta subunit-like PLP-dependent enzymes"/>
    <property type="match status" value="1"/>
</dbReference>
<evidence type="ECO:0000256" key="4">
    <source>
        <dbReference type="ARBA" id="ARBA00013028"/>
    </source>
</evidence>
<name>A0ABP8I3S4_9GAMM</name>
<evidence type="ECO:0000313" key="14">
    <source>
        <dbReference type="EMBL" id="GAA4350794.1"/>
    </source>
</evidence>
<accession>A0ABP8I3S4</accession>
<sequence length="427" mass="47623">MSFVNIAQQKQIVSFGHAVLNPIGENRGIYFPQNIERLPEKVFATKDFQTIAVETLNSLISGELPRERLKSMVSKAFNFPIRVQSLNSRLHVLELFHGPTLAFKDFGARFLAECLAHFNKDKATIVTATSGDTGAAVAHAFHGQPDIDVVILYPKGKISKEQEQLFCTLGDNIHTVQVNGDFDACQTLVKQAFSDDEVTNTLNLNSANSINVARLVAQVCYYNALPALLDEPIDRLFVPSGNFGNLTAAMIARAMGAPINHLVAATNKNDTVPRFFLDKTWYPKETQRTLSNAMDVSKPNNFSRILYHYQNELDKLFDEMSAISVDDQRTCSMIKYFAKQNYMVDPHTAVGLRATQCVELFSDQSNDMVAATAHPAKFADVLEDILKQPIDRPEAISRALDKPNLSDSLDNDFDDFKDYLLALHSSH</sequence>
<feature type="domain" description="Threonine synthase N-terminal" evidence="13">
    <location>
        <begin position="8"/>
        <end position="77"/>
    </location>
</feature>
<feature type="domain" description="Tryptophan synthase beta chain-like PALP" evidence="12">
    <location>
        <begin position="88"/>
        <end position="355"/>
    </location>
</feature>
<dbReference type="NCBIfam" id="TIGR00260">
    <property type="entry name" value="thrC"/>
    <property type="match status" value="1"/>
</dbReference>
<keyword evidence="6" id="KW-0028">Amino-acid biosynthesis</keyword>
<evidence type="ECO:0000256" key="5">
    <source>
        <dbReference type="ARBA" id="ARBA00018679"/>
    </source>
</evidence>
<evidence type="ECO:0000313" key="15">
    <source>
        <dbReference type="Proteomes" id="UP001501294"/>
    </source>
</evidence>
<evidence type="ECO:0000259" key="13">
    <source>
        <dbReference type="Pfam" id="PF14821"/>
    </source>
</evidence>
<evidence type="ECO:0000259" key="12">
    <source>
        <dbReference type="Pfam" id="PF00291"/>
    </source>
</evidence>
<dbReference type="Proteomes" id="UP001501294">
    <property type="component" value="Unassembled WGS sequence"/>
</dbReference>
<reference evidence="15" key="1">
    <citation type="journal article" date="2019" name="Int. J. Syst. Evol. Microbiol.">
        <title>The Global Catalogue of Microorganisms (GCM) 10K type strain sequencing project: providing services to taxonomists for standard genome sequencing and annotation.</title>
        <authorList>
            <consortium name="The Broad Institute Genomics Platform"/>
            <consortium name="The Broad Institute Genome Sequencing Center for Infectious Disease"/>
            <person name="Wu L."/>
            <person name="Ma J."/>
        </authorList>
    </citation>
    <scope>NUCLEOTIDE SEQUENCE [LARGE SCALE GENOMIC DNA]</scope>
    <source>
        <strain evidence="15">JCM 17727</strain>
    </source>
</reference>
<comment type="pathway">
    <text evidence="2">Amino-acid biosynthesis; L-threonine biosynthesis; L-threonine from L-aspartate: step 5/5.</text>
</comment>
<dbReference type="Pfam" id="PF00291">
    <property type="entry name" value="PALP"/>
    <property type="match status" value="1"/>
</dbReference>
<dbReference type="InterPro" id="IPR004450">
    <property type="entry name" value="Thr_synthase-like"/>
</dbReference>
<evidence type="ECO:0000256" key="11">
    <source>
        <dbReference type="NCBIfam" id="TIGR00260"/>
    </source>
</evidence>
<dbReference type="EMBL" id="BAABFU010000002">
    <property type="protein sequence ID" value="GAA4350794.1"/>
    <property type="molecule type" value="Genomic_DNA"/>
</dbReference>
<dbReference type="Pfam" id="PF14821">
    <property type="entry name" value="Thr_synth_N"/>
    <property type="match status" value="1"/>
</dbReference>
<evidence type="ECO:0000256" key="7">
    <source>
        <dbReference type="ARBA" id="ARBA00022697"/>
    </source>
</evidence>
<protein>
    <recommendedName>
        <fullName evidence="5 11">Threonine synthase</fullName>
        <ecNumber evidence="4 11">4.2.3.1</ecNumber>
    </recommendedName>
</protein>
<dbReference type="InterPro" id="IPR000634">
    <property type="entry name" value="Ser/Thr_deHydtase_PyrdxlP-BS"/>
</dbReference>
<keyword evidence="15" id="KW-1185">Reference proteome</keyword>
<dbReference type="InterPro" id="IPR001926">
    <property type="entry name" value="TrpB-like_PALP"/>
</dbReference>
<comment type="similarity">
    <text evidence="3">Belongs to the threonine synthase family.</text>
</comment>
<dbReference type="Gene3D" id="3.90.1380.10">
    <property type="entry name" value="Threonine synthase, N-terminal domain"/>
    <property type="match status" value="1"/>
</dbReference>
<evidence type="ECO:0000256" key="1">
    <source>
        <dbReference type="ARBA" id="ARBA00001933"/>
    </source>
</evidence>
<evidence type="ECO:0000256" key="6">
    <source>
        <dbReference type="ARBA" id="ARBA00022605"/>
    </source>
</evidence>
<dbReference type="InterPro" id="IPR036052">
    <property type="entry name" value="TrpB-like_PALP_sf"/>
</dbReference>
<dbReference type="Gene3D" id="3.40.50.1100">
    <property type="match status" value="2"/>
</dbReference>
<evidence type="ECO:0000256" key="3">
    <source>
        <dbReference type="ARBA" id="ARBA00005517"/>
    </source>
</evidence>
<dbReference type="RefSeq" id="WP_223578591.1">
    <property type="nucleotide sequence ID" value="NZ_BAABFU010000002.1"/>
</dbReference>
<dbReference type="PANTHER" id="PTHR42690">
    <property type="entry name" value="THREONINE SYNTHASE FAMILY MEMBER"/>
    <property type="match status" value="1"/>
</dbReference>
<organism evidence="14 15">
    <name type="scientific">Kangiella taiwanensis</name>
    <dbReference type="NCBI Taxonomy" id="1079179"/>
    <lineage>
        <taxon>Bacteria</taxon>
        <taxon>Pseudomonadati</taxon>
        <taxon>Pseudomonadota</taxon>
        <taxon>Gammaproteobacteria</taxon>
        <taxon>Kangiellales</taxon>
        <taxon>Kangiellaceae</taxon>
        <taxon>Kangiella</taxon>
    </lineage>
</organism>
<dbReference type="InterPro" id="IPR051166">
    <property type="entry name" value="Threonine_Synthase"/>
</dbReference>
<evidence type="ECO:0000256" key="10">
    <source>
        <dbReference type="ARBA" id="ARBA00049144"/>
    </source>
</evidence>
<proteinExistence type="inferred from homology"/>